<gene>
    <name evidence="2" type="ORF">BS47DRAFT_1388177</name>
</gene>
<keyword evidence="3" id="KW-1185">Reference proteome</keyword>
<dbReference type="EMBL" id="MU128918">
    <property type="protein sequence ID" value="KAF9519342.1"/>
    <property type="molecule type" value="Genomic_DNA"/>
</dbReference>
<dbReference type="SMART" id="SM00256">
    <property type="entry name" value="FBOX"/>
    <property type="match status" value="1"/>
</dbReference>
<dbReference type="SUPFAM" id="SSF81383">
    <property type="entry name" value="F-box domain"/>
    <property type="match status" value="1"/>
</dbReference>
<dbReference type="InterPro" id="IPR001810">
    <property type="entry name" value="F-box_dom"/>
</dbReference>
<dbReference type="CDD" id="cd09917">
    <property type="entry name" value="F-box_SF"/>
    <property type="match status" value="1"/>
</dbReference>
<comment type="caution">
    <text evidence="2">The sequence shown here is derived from an EMBL/GenBank/DDBJ whole genome shotgun (WGS) entry which is preliminary data.</text>
</comment>
<evidence type="ECO:0000313" key="2">
    <source>
        <dbReference type="EMBL" id="KAF9519342.1"/>
    </source>
</evidence>
<reference evidence="2" key="1">
    <citation type="journal article" date="2020" name="Nat. Commun.">
        <title>Large-scale genome sequencing of mycorrhizal fungi provides insights into the early evolution of symbiotic traits.</title>
        <authorList>
            <person name="Miyauchi S."/>
            <person name="Kiss E."/>
            <person name="Kuo A."/>
            <person name="Drula E."/>
            <person name="Kohler A."/>
            <person name="Sanchez-Garcia M."/>
            <person name="Morin E."/>
            <person name="Andreopoulos B."/>
            <person name="Barry K.W."/>
            <person name="Bonito G."/>
            <person name="Buee M."/>
            <person name="Carver A."/>
            <person name="Chen C."/>
            <person name="Cichocki N."/>
            <person name="Clum A."/>
            <person name="Culley D."/>
            <person name="Crous P.W."/>
            <person name="Fauchery L."/>
            <person name="Girlanda M."/>
            <person name="Hayes R.D."/>
            <person name="Keri Z."/>
            <person name="LaButti K."/>
            <person name="Lipzen A."/>
            <person name="Lombard V."/>
            <person name="Magnuson J."/>
            <person name="Maillard F."/>
            <person name="Murat C."/>
            <person name="Nolan M."/>
            <person name="Ohm R.A."/>
            <person name="Pangilinan J."/>
            <person name="Pereira M.F."/>
            <person name="Perotto S."/>
            <person name="Peter M."/>
            <person name="Pfister S."/>
            <person name="Riley R."/>
            <person name="Sitrit Y."/>
            <person name="Stielow J.B."/>
            <person name="Szollosi G."/>
            <person name="Zifcakova L."/>
            <person name="Stursova M."/>
            <person name="Spatafora J.W."/>
            <person name="Tedersoo L."/>
            <person name="Vaario L.M."/>
            <person name="Yamada A."/>
            <person name="Yan M."/>
            <person name="Wang P."/>
            <person name="Xu J."/>
            <person name="Bruns T."/>
            <person name="Baldrian P."/>
            <person name="Vilgalys R."/>
            <person name="Dunand C."/>
            <person name="Henrissat B."/>
            <person name="Grigoriev I.V."/>
            <person name="Hibbett D."/>
            <person name="Nagy L.G."/>
            <person name="Martin F.M."/>
        </authorList>
    </citation>
    <scope>NUCLEOTIDE SEQUENCE</scope>
    <source>
        <strain evidence="2">UP504</strain>
    </source>
</reference>
<sequence>MSALGDLASFPTETLLQIFEYLDGRDLVRCQRVCKALRHHIDQCSATQYVIRLAMCGYTDGTQSQGGGFSLIGARLNALEEHINRWKYLNWEEQRIEIPTRIPDCEVLVGGIYVLISQTIITCVQLPSKIRHIPLRAWSFENDFTVTALAMDPSQDLLVLLEIRQESEVSYLHFRTLSDNTRHPRVFATIPSGRYVRSHDIMIVGDTIAFHQYPSTFTWNWCTGTLLSEEFLDTHLGGIRWIGPKKLLGCRWGEGPSGALVVFGLDQDGNRREIVALDLPVRPSSAPRSFSCFLGQLAVPHPSGVLPFDSSSVYIIHLSGVDFRMPQDFDLVIPVSTIERYASDRYDGPFSVPWDVWASENTRVVPHSRCRQHRIFRNRTVRVEAGAQSRIKVLDFTPNLSVWPDSSHHRPSDARGVCYTKFVGRSESAIDVYPETFARTNLPYHESHRILETPLREPRSVQVDDENIVIADVSFPSWRGGRF</sequence>
<dbReference type="AlphaFoldDB" id="A0A9P6B8S4"/>
<organism evidence="2 3">
    <name type="scientific">Hydnum rufescens UP504</name>
    <dbReference type="NCBI Taxonomy" id="1448309"/>
    <lineage>
        <taxon>Eukaryota</taxon>
        <taxon>Fungi</taxon>
        <taxon>Dikarya</taxon>
        <taxon>Basidiomycota</taxon>
        <taxon>Agaricomycotina</taxon>
        <taxon>Agaricomycetes</taxon>
        <taxon>Cantharellales</taxon>
        <taxon>Hydnaceae</taxon>
        <taxon>Hydnum</taxon>
    </lineage>
</organism>
<dbReference type="PROSITE" id="PS50181">
    <property type="entry name" value="FBOX"/>
    <property type="match status" value="1"/>
</dbReference>
<dbReference type="InterPro" id="IPR036047">
    <property type="entry name" value="F-box-like_dom_sf"/>
</dbReference>
<evidence type="ECO:0000313" key="3">
    <source>
        <dbReference type="Proteomes" id="UP000886523"/>
    </source>
</evidence>
<protein>
    <recommendedName>
        <fullName evidence="1">F-box domain-containing protein</fullName>
    </recommendedName>
</protein>
<proteinExistence type="predicted"/>
<dbReference type="OrthoDB" id="2745718at2759"/>
<dbReference type="Pfam" id="PF12937">
    <property type="entry name" value="F-box-like"/>
    <property type="match status" value="1"/>
</dbReference>
<accession>A0A9P6B8S4</accession>
<dbReference type="Gene3D" id="1.20.1280.50">
    <property type="match status" value="1"/>
</dbReference>
<evidence type="ECO:0000259" key="1">
    <source>
        <dbReference type="PROSITE" id="PS50181"/>
    </source>
</evidence>
<name>A0A9P6B8S4_9AGAM</name>
<dbReference type="Proteomes" id="UP000886523">
    <property type="component" value="Unassembled WGS sequence"/>
</dbReference>
<feature type="domain" description="F-box" evidence="1">
    <location>
        <begin position="4"/>
        <end position="53"/>
    </location>
</feature>